<proteinExistence type="inferred from homology"/>
<keyword evidence="6 9" id="KW-0694">RNA-binding</keyword>
<accession>A0AAV9UEM5</accession>
<dbReference type="Gene3D" id="3.30.70.330">
    <property type="match status" value="5"/>
</dbReference>
<dbReference type="GO" id="GO:0006364">
    <property type="term" value="P:rRNA processing"/>
    <property type="evidence" value="ECO:0007669"/>
    <property type="project" value="UniProtKB-KW"/>
</dbReference>
<keyword evidence="5" id="KW-0677">Repeat</keyword>
<comment type="similarity">
    <text evidence="2">Belongs to the RRM MRD1 family.</text>
</comment>
<dbReference type="GO" id="GO:1990904">
    <property type="term" value="C:ribonucleoprotein complex"/>
    <property type="evidence" value="ECO:0007669"/>
    <property type="project" value="UniProtKB-KW"/>
</dbReference>
<dbReference type="PROSITE" id="PS50102">
    <property type="entry name" value="RRM"/>
    <property type="match status" value="5"/>
</dbReference>
<feature type="compositionally biased region" description="Low complexity" evidence="11">
    <location>
        <begin position="319"/>
        <end position="334"/>
    </location>
</feature>
<dbReference type="Pfam" id="PF00076">
    <property type="entry name" value="RRM_1"/>
    <property type="match status" value="5"/>
</dbReference>
<keyword evidence="4" id="KW-0698">rRNA processing</keyword>
<gene>
    <name evidence="13" type="primary">MRD1</name>
    <name evidence="13" type="ORF">TWF730_002163</name>
</gene>
<comment type="caution">
    <text evidence="13">The sequence shown here is derived from an EMBL/GenBank/DDBJ whole genome shotgun (WGS) entry which is preliminary data.</text>
</comment>
<feature type="domain" description="RRM" evidence="12">
    <location>
        <begin position="427"/>
        <end position="505"/>
    </location>
</feature>
<comment type="subcellular location">
    <subcellularLocation>
        <location evidence="1">Nucleus</location>
    </subcellularLocation>
</comment>
<feature type="compositionally biased region" description="Basic and acidic residues" evidence="11">
    <location>
        <begin position="232"/>
        <end position="253"/>
    </location>
</feature>
<feature type="compositionally biased region" description="Acidic residues" evidence="11">
    <location>
        <begin position="394"/>
        <end position="409"/>
    </location>
</feature>
<sequence>MEHSWEREIPYCAKPSRRAQASAPCCLPWAATLGTGSSSGLWAIKTPSVGRAPVPVAKKRPWHPDHRNRTIKKKSVAKNFSSTLSTSTVHSSPFAASPHLTAMTTEDSSPAGTRPASSRIFIRNLPPTNFTSALLKSHFQTLSSTTITDCRYLPERRIAFIGYKTPEQANAAVKYFDRSYIKTSRLSVELAKSTKDDSLSRPWSANTPGSSAHAKKHGLDEPAAKAKNLKRKRDEVIEAKKPGDTKGKSFDENDPKYKEYMQLMKGRANTKIWENETTIINEEQPVVAQPPKDESEGEYEDLSKTKAEKKRSKREDSGPAPVSEEPISEPVEPTTEAEPEADPEILPDVAAQTGLSDADWLKAMTSSKLETDEPLINEGTNKEGSSDEWGGIDGDADMEDAPPAEEAEPDAPKSESELAIEKIEETGRLFVRNLSYSITELELEELFSQFGEIEEVHIPIGSKTHTPKGFAYIQYTSSSSAIAAFKTLDTSIFQGRSLHILPGTAKRTSQLDDYALSKLPLKKQREILKKRNASKADFEWNSLYMNINAVMSSMADRLGVSKADILDPTSTDAAVKQAHAETRVIQETKQYFEKHGINLAAFAKKKRGDKVVLIKNFAYGTTVDELRGLCNEFGETKRVLMPPTGTIAIVEFLDEPSGRAAFTRLYGRKFKDSMLKVEKGPEDLFTTPIDPTKQTEVAPTTGNVAKPSIKDIVSTDDQEAIPGETSSLFIKNLSFGTTQEKLKDLFSPLEGFLAARIKTKPDPKNVGKHLSMGYGFVEFKSKVFADGAAATMNGYFLDGHKLEVRGSHKGDDAASERKKADLRKNAAGTKIIIKNLAFEVSEKQIRSLFGQYGKLRSVRVPKKFNRTSRGFGFAQFVSVREAENAMEALRHTHLHGRPLVLEWAKEEAKDAEEEIQRLTKKVGRQVESVKFAQLSGAAGRKKFDIEEMAKEHGTQRRGDDDDGDE</sequence>
<keyword evidence="14" id="KW-1185">Reference proteome</keyword>
<dbReference type="Proteomes" id="UP001373714">
    <property type="component" value="Unassembled WGS sequence"/>
</dbReference>
<feature type="domain" description="RRM" evidence="12">
    <location>
        <begin position="118"/>
        <end position="193"/>
    </location>
</feature>
<dbReference type="InterPro" id="IPR035979">
    <property type="entry name" value="RBD_domain_sf"/>
</dbReference>
<evidence type="ECO:0000256" key="1">
    <source>
        <dbReference type="ARBA" id="ARBA00004123"/>
    </source>
</evidence>
<dbReference type="InterPro" id="IPR012677">
    <property type="entry name" value="Nucleotide-bd_a/b_plait_sf"/>
</dbReference>
<dbReference type="InterPro" id="IPR050502">
    <property type="entry name" value="Euk_RNA-bind_prot"/>
</dbReference>
<feature type="region of interest" description="Disordered" evidence="11">
    <location>
        <begin position="366"/>
        <end position="416"/>
    </location>
</feature>
<dbReference type="PANTHER" id="PTHR48025:SF1">
    <property type="entry name" value="RRM DOMAIN-CONTAINING PROTEIN"/>
    <property type="match status" value="1"/>
</dbReference>
<evidence type="ECO:0000256" key="5">
    <source>
        <dbReference type="ARBA" id="ARBA00022737"/>
    </source>
</evidence>
<dbReference type="InterPro" id="IPR000504">
    <property type="entry name" value="RRM_dom"/>
</dbReference>
<organism evidence="13 14">
    <name type="scientific">Orbilia blumenaviensis</name>
    <dbReference type="NCBI Taxonomy" id="1796055"/>
    <lineage>
        <taxon>Eukaryota</taxon>
        <taxon>Fungi</taxon>
        <taxon>Dikarya</taxon>
        <taxon>Ascomycota</taxon>
        <taxon>Pezizomycotina</taxon>
        <taxon>Orbiliomycetes</taxon>
        <taxon>Orbiliales</taxon>
        <taxon>Orbiliaceae</taxon>
        <taxon>Orbilia</taxon>
    </lineage>
</organism>
<dbReference type="AlphaFoldDB" id="A0AAV9UEM5"/>
<evidence type="ECO:0000256" key="9">
    <source>
        <dbReference type="PROSITE-ProRule" id="PRU00176"/>
    </source>
</evidence>
<keyword evidence="7" id="KW-0539">Nucleus</keyword>
<evidence type="ECO:0000256" key="2">
    <source>
        <dbReference type="ARBA" id="ARBA00008033"/>
    </source>
</evidence>
<evidence type="ECO:0000256" key="11">
    <source>
        <dbReference type="SAM" id="MobiDB-lite"/>
    </source>
</evidence>
<feature type="region of interest" description="Disordered" evidence="11">
    <location>
        <begin position="192"/>
        <end position="253"/>
    </location>
</feature>
<feature type="region of interest" description="Disordered" evidence="11">
    <location>
        <begin position="281"/>
        <end position="343"/>
    </location>
</feature>
<dbReference type="SMART" id="SM00360">
    <property type="entry name" value="RRM"/>
    <property type="match status" value="5"/>
</dbReference>
<evidence type="ECO:0000256" key="3">
    <source>
        <dbReference type="ARBA" id="ARBA00013428"/>
    </source>
</evidence>
<feature type="domain" description="RRM" evidence="12">
    <location>
        <begin position="829"/>
        <end position="906"/>
    </location>
</feature>
<feature type="compositionally biased region" description="Polar residues" evidence="11">
    <location>
        <begin position="201"/>
        <end position="210"/>
    </location>
</feature>
<evidence type="ECO:0000256" key="4">
    <source>
        <dbReference type="ARBA" id="ARBA00022552"/>
    </source>
</evidence>
<feature type="region of interest" description="Disordered" evidence="11">
    <location>
        <begin position="942"/>
        <end position="965"/>
    </location>
</feature>
<dbReference type="CDD" id="cd12320">
    <property type="entry name" value="RRM6_RBM19_RRM5_MRD1"/>
    <property type="match status" value="1"/>
</dbReference>
<dbReference type="SUPFAM" id="SSF54928">
    <property type="entry name" value="RNA-binding domain, RBD"/>
    <property type="match status" value="4"/>
</dbReference>
<dbReference type="GO" id="GO:0003729">
    <property type="term" value="F:mRNA binding"/>
    <property type="evidence" value="ECO:0007669"/>
    <property type="project" value="TreeGrafter"/>
</dbReference>
<reference evidence="13 14" key="1">
    <citation type="submission" date="2019-10" db="EMBL/GenBank/DDBJ databases">
        <authorList>
            <person name="Palmer J.M."/>
        </authorList>
    </citation>
    <scope>NUCLEOTIDE SEQUENCE [LARGE SCALE GENOMIC DNA]</scope>
    <source>
        <strain evidence="13 14">TWF730</strain>
    </source>
</reference>
<keyword evidence="10" id="KW-0175">Coiled coil</keyword>
<name>A0AAV9UEM5_9PEZI</name>
<keyword evidence="8" id="KW-0687">Ribonucleoprotein</keyword>
<evidence type="ECO:0000256" key="8">
    <source>
        <dbReference type="ARBA" id="ARBA00023274"/>
    </source>
</evidence>
<dbReference type="EMBL" id="JAVHNS010000011">
    <property type="protein sequence ID" value="KAK6340405.1"/>
    <property type="molecule type" value="Genomic_DNA"/>
</dbReference>
<evidence type="ECO:0000313" key="14">
    <source>
        <dbReference type="Proteomes" id="UP001373714"/>
    </source>
</evidence>
<evidence type="ECO:0000313" key="13">
    <source>
        <dbReference type="EMBL" id="KAK6340405.1"/>
    </source>
</evidence>
<feature type="compositionally biased region" description="Basic and acidic residues" evidence="11">
    <location>
        <begin position="942"/>
        <end position="959"/>
    </location>
</feature>
<dbReference type="PANTHER" id="PTHR48025">
    <property type="entry name" value="OS02G0815200 PROTEIN"/>
    <property type="match status" value="1"/>
</dbReference>
<feature type="domain" description="RRM" evidence="12">
    <location>
        <begin position="610"/>
        <end position="682"/>
    </location>
</feature>
<evidence type="ECO:0000259" key="12">
    <source>
        <dbReference type="PROSITE" id="PS50102"/>
    </source>
</evidence>
<feature type="coiled-coil region" evidence="10">
    <location>
        <begin position="901"/>
        <end position="928"/>
    </location>
</feature>
<evidence type="ECO:0000256" key="6">
    <source>
        <dbReference type="ARBA" id="ARBA00022884"/>
    </source>
</evidence>
<dbReference type="GO" id="GO:0005634">
    <property type="term" value="C:nucleus"/>
    <property type="evidence" value="ECO:0007669"/>
    <property type="project" value="UniProtKB-SubCell"/>
</dbReference>
<dbReference type="FunFam" id="3.30.70.330:FF:000247">
    <property type="entry name" value="Multiple RNA-binding domain-containing protein 1"/>
    <property type="match status" value="1"/>
</dbReference>
<evidence type="ECO:0000256" key="7">
    <source>
        <dbReference type="ARBA" id="ARBA00023242"/>
    </source>
</evidence>
<protein>
    <recommendedName>
        <fullName evidence="3">Multiple RNA-binding domain-containing protein 1</fullName>
    </recommendedName>
</protein>
<feature type="domain" description="RRM" evidence="12">
    <location>
        <begin position="726"/>
        <end position="809"/>
    </location>
</feature>
<evidence type="ECO:0000256" key="10">
    <source>
        <dbReference type="SAM" id="Coils"/>
    </source>
</evidence>